<accession>A0A839QPL1</accession>
<organism evidence="2 3">
    <name type="scientific">Paeniglutamicibacter cryotolerans</name>
    <dbReference type="NCBI Taxonomy" id="670079"/>
    <lineage>
        <taxon>Bacteria</taxon>
        <taxon>Bacillati</taxon>
        <taxon>Actinomycetota</taxon>
        <taxon>Actinomycetes</taxon>
        <taxon>Micrococcales</taxon>
        <taxon>Micrococcaceae</taxon>
        <taxon>Paeniglutamicibacter</taxon>
    </lineage>
</organism>
<keyword evidence="3" id="KW-1185">Reference proteome</keyword>
<sequence>MKEAFKEMFSKPEPLFVLGHMLLPFFALVCAGMGLWMVLDGHKITGLIMLLVVTQVFAFGSLWAVGRRKRALLEEAAAVEKDSAAS</sequence>
<dbReference type="RefSeq" id="WP_407671313.1">
    <property type="nucleotide sequence ID" value="NZ_BAABGK010000010.1"/>
</dbReference>
<feature type="transmembrane region" description="Helical" evidence="1">
    <location>
        <begin position="15"/>
        <end position="38"/>
    </location>
</feature>
<keyword evidence="1" id="KW-0812">Transmembrane</keyword>
<keyword evidence="1" id="KW-0472">Membrane</keyword>
<evidence type="ECO:0000256" key="1">
    <source>
        <dbReference type="SAM" id="Phobius"/>
    </source>
</evidence>
<proteinExistence type="predicted"/>
<feature type="transmembrane region" description="Helical" evidence="1">
    <location>
        <begin position="44"/>
        <end position="65"/>
    </location>
</feature>
<dbReference type="EMBL" id="JACHVS010000001">
    <property type="protein sequence ID" value="MBB2994021.1"/>
    <property type="molecule type" value="Genomic_DNA"/>
</dbReference>
<reference evidence="2 3" key="1">
    <citation type="submission" date="2020-08" db="EMBL/GenBank/DDBJ databases">
        <title>Sequencing the genomes of 1000 actinobacteria strains.</title>
        <authorList>
            <person name="Klenk H.-P."/>
        </authorList>
    </citation>
    <scope>NUCLEOTIDE SEQUENCE [LARGE SCALE GENOMIC DNA]</scope>
    <source>
        <strain evidence="2 3">DSM 22826</strain>
    </source>
</reference>
<evidence type="ECO:0000313" key="2">
    <source>
        <dbReference type="EMBL" id="MBB2994021.1"/>
    </source>
</evidence>
<comment type="caution">
    <text evidence="2">The sequence shown here is derived from an EMBL/GenBank/DDBJ whole genome shotgun (WGS) entry which is preliminary data.</text>
</comment>
<dbReference type="InterPro" id="IPR059228">
    <property type="entry name" value="Integral_mb_put"/>
</dbReference>
<name>A0A839QPL1_9MICC</name>
<dbReference type="AlphaFoldDB" id="A0A839QPL1"/>
<evidence type="ECO:0000313" key="3">
    <source>
        <dbReference type="Proteomes" id="UP000523000"/>
    </source>
</evidence>
<dbReference type="NCBIfam" id="NF038396">
    <property type="entry name" value="NF038396 family protein"/>
    <property type="match status" value="1"/>
</dbReference>
<dbReference type="Proteomes" id="UP000523000">
    <property type="component" value="Unassembled WGS sequence"/>
</dbReference>
<gene>
    <name evidence="2" type="ORF">E9229_000212</name>
</gene>
<keyword evidence="1" id="KW-1133">Transmembrane helix</keyword>
<protein>
    <submittedName>
        <fullName evidence="2">Uncharacterized SAM-binding protein YcdF (DUF218 family)</fullName>
    </submittedName>
</protein>